<sequence length="244" mass="29470">MVYTGMPYSSWKRQSRTIEELEHIFLEKEGMKRERENEFIQECIERDLEFAKKHYQTTGNITYSIPVNDLPKDFNNLEVNLEVNLYNLIHYVYSDDELRFFYKTSKISFISNLTDVLNISEDIALQIHSLLSDEDYIIKSLHESWFRLCEVNERNRLLNSKYGSYDPFYKTVSNSLLAEIEKLKSKSNFIRNWRNNRFWKKKGLSRESISKLYSLVSFFYLEHDWDRIAYQKLFCFQVRGDNKF</sequence>
<protein>
    <submittedName>
        <fullName evidence="1">Uncharacterized protein</fullName>
    </submittedName>
</protein>
<dbReference type="AlphaFoldDB" id="A0A1X1GWP0"/>
<dbReference type="EMBL" id="NCUJ01000018">
    <property type="protein sequence ID" value="ORO51277.1"/>
    <property type="molecule type" value="Genomic_DNA"/>
</dbReference>
<name>A0A1X1GWP0_STROR</name>
<gene>
    <name evidence="1" type="ORF">B7722_08390</name>
</gene>
<dbReference type="Proteomes" id="UP000193768">
    <property type="component" value="Unassembled WGS sequence"/>
</dbReference>
<evidence type="ECO:0000313" key="1">
    <source>
        <dbReference type="EMBL" id="ORO51277.1"/>
    </source>
</evidence>
<reference evidence="1 2" key="1">
    <citation type="journal article" date="2016" name="Eur. J. Clin. Microbiol. Infect. Dis.">
        <title>Whole genome sequencing as a tool for phylogenetic analysis of clinical strains of Mitis group streptococci.</title>
        <authorList>
            <person name="Rasmussen L.H."/>
            <person name="Dargis R."/>
            <person name="Hojholt K."/>
            <person name="Christensen J.J."/>
            <person name="Skovgaard O."/>
            <person name="Justesen U.S."/>
            <person name="Rosenvinge F.S."/>
            <person name="Moser C."/>
            <person name="Lukjancenko O."/>
            <person name="Rasmussen S."/>
            <person name="Nielsen X.C."/>
        </authorList>
    </citation>
    <scope>NUCLEOTIDE SEQUENCE [LARGE SCALE GENOMIC DNA]</scope>
    <source>
        <strain evidence="1 2">RH_8610_08</strain>
    </source>
</reference>
<accession>A0A1X1GWP0</accession>
<evidence type="ECO:0000313" key="2">
    <source>
        <dbReference type="Proteomes" id="UP000193768"/>
    </source>
</evidence>
<comment type="caution">
    <text evidence="1">The sequence shown here is derived from an EMBL/GenBank/DDBJ whole genome shotgun (WGS) entry which is preliminary data.</text>
</comment>
<proteinExistence type="predicted"/>
<dbReference type="RefSeq" id="WP_084943734.1">
    <property type="nucleotide sequence ID" value="NZ_NCUJ01000018.1"/>
</dbReference>
<organism evidence="1 2">
    <name type="scientific">Streptococcus oralis subsp. oralis</name>
    <dbReference type="NCBI Taxonomy" id="1891914"/>
    <lineage>
        <taxon>Bacteria</taxon>
        <taxon>Bacillati</taxon>
        <taxon>Bacillota</taxon>
        <taxon>Bacilli</taxon>
        <taxon>Lactobacillales</taxon>
        <taxon>Streptococcaceae</taxon>
        <taxon>Streptococcus</taxon>
    </lineage>
</organism>